<dbReference type="Proteomes" id="UP000092598">
    <property type="component" value="Chromosome"/>
</dbReference>
<organism evidence="4 5">
    <name type="scientific">Streptomyces lincolnensis</name>
    <dbReference type="NCBI Taxonomy" id="1915"/>
    <lineage>
        <taxon>Bacteria</taxon>
        <taxon>Bacillati</taxon>
        <taxon>Actinomycetota</taxon>
        <taxon>Actinomycetes</taxon>
        <taxon>Kitasatosporales</taxon>
        <taxon>Streptomycetaceae</taxon>
        <taxon>Streptomyces</taxon>
    </lineage>
</organism>
<dbReference type="SUPFAM" id="SSF52540">
    <property type="entry name" value="P-loop containing nucleoside triphosphate hydrolases"/>
    <property type="match status" value="1"/>
</dbReference>
<feature type="compositionally biased region" description="Polar residues" evidence="1">
    <location>
        <begin position="161"/>
        <end position="188"/>
    </location>
</feature>
<dbReference type="Pfam" id="PF13424">
    <property type="entry name" value="TPR_12"/>
    <property type="match status" value="2"/>
</dbReference>
<dbReference type="Gene3D" id="1.25.40.10">
    <property type="entry name" value="Tetratricopeptide repeat domain"/>
    <property type="match status" value="2"/>
</dbReference>
<dbReference type="InterPro" id="IPR056681">
    <property type="entry name" value="DUF7779"/>
</dbReference>
<dbReference type="InterPro" id="IPR000157">
    <property type="entry name" value="TIR_dom"/>
</dbReference>
<dbReference type="Pfam" id="PF25000">
    <property type="entry name" value="DUF7779"/>
    <property type="match status" value="1"/>
</dbReference>
<evidence type="ECO:0000313" key="4">
    <source>
        <dbReference type="EMBL" id="ANS67907.1"/>
    </source>
</evidence>
<reference evidence="4 5" key="1">
    <citation type="submission" date="2016-07" db="EMBL/GenBank/DDBJ databases">
        <title>Enhancement of antibiotic productionsby engineered nitrateutilization in actinobacteria.</title>
        <authorList>
            <person name="Meng S.C."/>
        </authorList>
    </citation>
    <scope>NUCLEOTIDE SEQUENCE [LARGE SCALE GENOMIC DNA]</scope>
    <source>
        <strain evidence="4 5">NRRL 2936</strain>
    </source>
</reference>
<feature type="region of interest" description="Disordered" evidence="1">
    <location>
        <begin position="124"/>
        <end position="193"/>
    </location>
</feature>
<keyword evidence="4" id="KW-0547">Nucleotide-binding</keyword>
<dbReference type="SUPFAM" id="SSF48452">
    <property type="entry name" value="TPR-like"/>
    <property type="match status" value="3"/>
</dbReference>
<feature type="domain" description="TIR" evidence="2">
    <location>
        <begin position="198"/>
        <end position="300"/>
    </location>
</feature>
<dbReference type="KEGG" id="sls:SLINC_5683"/>
<keyword evidence="4" id="KW-0067">ATP-binding</keyword>
<dbReference type="Gene3D" id="3.40.50.10140">
    <property type="entry name" value="Toll/interleukin-1 receptor homology (TIR) domain"/>
    <property type="match status" value="1"/>
</dbReference>
<accession>A0A1B1MHA1</accession>
<evidence type="ECO:0000259" key="3">
    <source>
        <dbReference type="Pfam" id="PF25000"/>
    </source>
</evidence>
<dbReference type="InterPro" id="IPR011990">
    <property type="entry name" value="TPR-like_helical_dom_sf"/>
</dbReference>
<dbReference type="EMBL" id="CP016438">
    <property type="protein sequence ID" value="ANS67907.1"/>
    <property type="molecule type" value="Genomic_DNA"/>
</dbReference>
<gene>
    <name evidence="4" type="ORF">SLINC_5683</name>
</gene>
<evidence type="ECO:0000259" key="2">
    <source>
        <dbReference type="Pfam" id="PF13676"/>
    </source>
</evidence>
<dbReference type="STRING" id="1915.SLINC_5683"/>
<sequence length="1131" mass="126021">MVNLDEHPLLIEPVVAWPRVAETECDYLVTVDLRGPLPEGSDPERVWPYPEEEFTFTVALDGSPYFVCTVLDEPSVVLHRFGGTYGPAHFKVSTGRATGHGALWLTVSNQWGVPVRKAELRSEVREREPGQAPAARLAEVMRQRASSVRPSERTGDIPWSQEPTTGTRVTDIRSTTTPGVDKPSSPTQRRPRLGRQTITISFTPFDQDWADWIGHRLEQRGHRVVLQRWDPPPGASLEESLRDLLLAPGPVLLLLSDQYLLSGAHTEGEWDAALREVLIPEAERVAVVMVAPSQQSTYGLDISSLYDVSADEAERRLLGRLALSAEPEPRATTGAVDEPPFPVHTLRVWGRIPERNERFTGRVALLNTAYERLQRESRVTLCGLSGVGKTQLAAEYAYRFAYGYHVVWWINAGSRAAFRQGLADLAPALGLSTGTGHGERFRAVREALRRGEPYERWLLILDGADDPDQVRDLVPNGPGHVLITSCNQDWGDHNSALVQVAAYDRAESVDFIRRRAPRLTDDDACQLAEALADLPLVLDQTAGWLDESGMSVAEYLELLARDSVTDDLVVSSDFPMTFRAAWAVLLERLRAGCPDSVLLLRLCTFFAPDAVPLRLLRETPVDGLPPAVAQLLTDPGRWSEAVQQLRTYSVVRIENPAQGSSGDVLAMHRMVHQTVRDDMSEEEKWELADVAWRALVAADPGNPNEAGTWSRYAELVPHLEYTDVLFRDAEAAQQLVFNCLRYLYVSGEYETGIRLAEQTMSVWQQLRDGNADLLWDLGHHYANLLRVVGDYRNSEAVSRAAVEQFRSVGGVGDSRYLRAASGLAADLRALGRFEEALDLSREVHESYRVLRGELHEDTLAAVNNVAVSLRLLGRYGEAAEINQRVFQARERVLGADHFWTLLSEVHWATDLRLMGRYEEAQHRQRANVGKYREALGDNHPYSFQALYNLAQCEYRTGDTVSAGERFATVLARCERLLGKDDPLTLMFAVARCCYAREHGDVDHARRLSEAVVDRYERRLGSAHPYSAGARANHALILRTVGEHRQARALGERALADMTQAVGAAHPWTLGCAVNVVASSPDRAVVAELGRETVARATECLGGDHRLTRVARAALDEDNGRRIYWDFEPQTT</sequence>
<dbReference type="OrthoDB" id="3884841at2"/>
<dbReference type="GO" id="GO:0007165">
    <property type="term" value="P:signal transduction"/>
    <property type="evidence" value="ECO:0007669"/>
    <property type="project" value="InterPro"/>
</dbReference>
<proteinExistence type="predicted"/>
<dbReference type="InterPro" id="IPR035897">
    <property type="entry name" value="Toll_tir_struct_dom_sf"/>
</dbReference>
<dbReference type="InterPro" id="IPR053137">
    <property type="entry name" value="NLR-like"/>
</dbReference>
<dbReference type="RefSeq" id="WP_067439484.1">
    <property type="nucleotide sequence ID" value="NZ_CP016438.1"/>
</dbReference>
<protein>
    <submittedName>
        <fullName evidence="4">ATP-binding protein</fullName>
    </submittedName>
</protein>
<dbReference type="GO" id="GO:0005524">
    <property type="term" value="F:ATP binding"/>
    <property type="evidence" value="ECO:0007669"/>
    <property type="project" value="UniProtKB-KW"/>
</dbReference>
<evidence type="ECO:0000313" key="5">
    <source>
        <dbReference type="Proteomes" id="UP000092598"/>
    </source>
</evidence>
<dbReference type="PATRIC" id="fig|1915.4.peg.6295"/>
<name>A0A1B1MHA1_STRLN</name>
<evidence type="ECO:0000256" key="1">
    <source>
        <dbReference type="SAM" id="MobiDB-lite"/>
    </source>
</evidence>
<dbReference type="PANTHER" id="PTHR46082">
    <property type="entry name" value="ATP/GTP-BINDING PROTEIN-RELATED"/>
    <property type="match status" value="1"/>
</dbReference>
<dbReference type="AlphaFoldDB" id="A0A1B1MHA1"/>
<dbReference type="Pfam" id="PF13676">
    <property type="entry name" value="TIR_2"/>
    <property type="match status" value="1"/>
</dbReference>
<dbReference type="SUPFAM" id="SSF52200">
    <property type="entry name" value="Toll/Interleukin receptor TIR domain"/>
    <property type="match status" value="1"/>
</dbReference>
<dbReference type="PANTHER" id="PTHR46082:SF6">
    <property type="entry name" value="AAA+ ATPASE DOMAIN-CONTAINING PROTEIN-RELATED"/>
    <property type="match status" value="1"/>
</dbReference>
<dbReference type="InterPro" id="IPR027417">
    <property type="entry name" value="P-loop_NTPase"/>
</dbReference>
<keyword evidence="5" id="KW-1185">Reference proteome</keyword>
<dbReference type="Gene3D" id="3.40.50.300">
    <property type="entry name" value="P-loop containing nucleotide triphosphate hydrolases"/>
    <property type="match status" value="1"/>
</dbReference>
<dbReference type="NCBIfam" id="NF040586">
    <property type="entry name" value="FxSxx_TPR"/>
    <property type="match status" value="1"/>
</dbReference>
<feature type="domain" description="DUF7779" evidence="3">
    <location>
        <begin position="594"/>
        <end position="683"/>
    </location>
</feature>